<dbReference type="STRING" id="50990.A0A4Y7PGK6"/>
<protein>
    <recommendedName>
        <fullName evidence="2">Senescence domain-containing protein</fullName>
    </recommendedName>
</protein>
<sequence>MRAAERSFDHLTFTPLAVLDYRSNRDTVWFSSVLIVTRRPDALTDSDPDSKGAGPGLGDADLKGRLVLVDEDDGEVVGTLGDQFTITEDKGLREQGMEKDPVVVELPEDDAGRDVFVHAIPYEHQDVIMKGATLLSRGIVFATDALASGMTALSSYYISHSTPSEKPLVFSETTRKNVKRVHHISGQAVKVSAKTTVLIHGMIDKAVGYVAGKPVPPPRSRPTTPTPVQGIGSGSGNGKTSAPPPTPPRLPPRGTSSKGDPPPYQQQQQNQGSYLSTPTPESRTITPPPLPPHPPLKNRILLSTDMLLTTVENSAQNLVTHGSNALSASLGPRLLLYPSPPFQSSNPNTNLS</sequence>
<feature type="compositionally biased region" description="Pro residues" evidence="1">
    <location>
        <begin position="286"/>
        <end position="295"/>
    </location>
</feature>
<evidence type="ECO:0000259" key="2">
    <source>
        <dbReference type="Pfam" id="PF06911"/>
    </source>
</evidence>
<dbReference type="Proteomes" id="UP000294933">
    <property type="component" value="Unassembled WGS sequence"/>
</dbReference>
<name>A0A4Y7PGK6_9AGAM</name>
<evidence type="ECO:0000256" key="1">
    <source>
        <dbReference type="SAM" id="MobiDB-lite"/>
    </source>
</evidence>
<feature type="domain" description="Senescence" evidence="2">
    <location>
        <begin position="127"/>
        <end position="328"/>
    </location>
</feature>
<reference evidence="3 4" key="1">
    <citation type="submission" date="2018-06" db="EMBL/GenBank/DDBJ databases">
        <title>A transcriptomic atlas of mushroom development highlights an independent origin of complex multicellularity.</title>
        <authorList>
            <consortium name="DOE Joint Genome Institute"/>
            <person name="Krizsan K."/>
            <person name="Almasi E."/>
            <person name="Merenyi Z."/>
            <person name="Sahu N."/>
            <person name="Viragh M."/>
            <person name="Koszo T."/>
            <person name="Mondo S."/>
            <person name="Kiss B."/>
            <person name="Balint B."/>
            <person name="Kues U."/>
            <person name="Barry K."/>
            <person name="Hegedus J.C."/>
            <person name="Henrissat B."/>
            <person name="Johnson J."/>
            <person name="Lipzen A."/>
            <person name="Ohm R."/>
            <person name="Nagy I."/>
            <person name="Pangilinan J."/>
            <person name="Yan J."/>
            <person name="Xiong Y."/>
            <person name="Grigoriev I.V."/>
            <person name="Hibbett D.S."/>
            <person name="Nagy L.G."/>
        </authorList>
    </citation>
    <scope>NUCLEOTIDE SEQUENCE [LARGE SCALE GENOMIC DNA]</scope>
    <source>
        <strain evidence="3 4">SZMC22713</strain>
    </source>
</reference>
<evidence type="ECO:0000313" key="3">
    <source>
        <dbReference type="EMBL" id="TDL14306.1"/>
    </source>
</evidence>
<dbReference type="VEuPathDB" id="FungiDB:BD410DRAFT_846150"/>
<feature type="region of interest" description="Disordered" evidence="1">
    <location>
        <begin position="210"/>
        <end position="298"/>
    </location>
</feature>
<dbReference type="OrthoDB" id="20821at2759"/>
<dbReference type="InterPro" id="IPR009686">
    <property type="entry name" value="Senescence/spartin_C"/>
</dbReference>
<dbReference type="EMBL" id="ML170356">
    <property type="protein sequence ID" value="TDL14306.1"/>
    <property type="molecule type" value="Genomic_DNA"/>
</dbReference>
<organism evidence="3 4">
    <name type="scientific">Rickenella mellea</name>
    <dbReference type="NCBI Taxonomy" id="50990"/>
    <lineage>
        <taxon>Eukaryota</taxon>
        <taxon>Fungi</taxon>
        <taxon>Dikarya</taxon>
        <taxon>Basidiomycota</taxon>
        <taxon>Agaricomycotina</taxon>
        <taxon>Agaricomycetes</taxon>
        <taxon>Hymenochaetales</taxon>
        <taxon>Rickenellaceae</taxon>
        <taxon>Rickenella</taxon>
    </lineage>
</organism>
<keyword evidence="4" id="KW-1185">Reference proteome</keyword>
<dbReference type="Pfam" id="PF06911">
    <property type="entry name" value="Senescence"/>
    <property type="match status" value="1"/>
</dbReference>
<accession>A0A4Y7PGK6</accession>
<proteinExistence type="predicted"/>
<gene>
    <name evidence="3" type="ORF">BD410DRAFT_846150</name>
</gene>
<feature type="compositionally biased region" description="Polar residues" evidence="1">
    <location>
        <begin position="272"/>
        <end position="285"/>
    </location>
</feature>
<feature type="compositionally biased region" description="Pro residues" evidence="1">
    <location>
        <begin position="242"/>
        <end position="251"/>
    </location>
</feature>
<dbReference type="AlphaFoldDB" id="A0A4Y7PGK6"/>
<evidence type="ECO:0000313" key="4">
    <source>
        <dbReference type="Proteomes" id="UP000294933"/>
    </source>
</evidence>